<dbReference type="Pfam" id="PF02838">
    <property type="entry name" value="Glyco_hydro_20b"/>
    <property type="match status" value="1"/>
</dbReference>
<keyword evidence="7" id="KW-0472">Membrane</keyword>
<dbReference type="STRING" id="1121302.SAMN02745163_00744"/>
<organism evidence="10 11">
    <name type="scientific">Clostridium cavendishii DSM 21758</name>
    <dbReference type="NCBI Taxonomy" id="1121302"/>
    <lineage>
        <taxon>Bacteria</taxon>
        <taxon>Bacillati</taxon>
        <taxon>Bacillota</taxon>
        <taxon>Clostridia</taxon>
        <taxon>Eubacteriales</taxon>
        <taxon>Clostridiaceae</taxon>
        <taxon>Clostridium</taxon>
    </lineage>
</organism>
<evidence type="ECO:0000256" key="7">
    <source>
        <dbReference type="SAM" id="Phobius"/>
    </source>
</evidence>
<dbReference type="PRINTS" id="PR00738">
    <property type="entry name" value="GLHYDRLASE20"/>
</dbReference>
<dbReference type="InterPro" id="IPR015882">
    <property type="entry name" value="HEX_bac_N"/>
</dbReference>
<evidence type="ECO:0000259" key="9">
    <source>
        <dbReference type="Pfam" id="PF02838"/>
    </source>
</evidence>
<dbReference type="Gene3D" id="3.30.379.10">
    <property type="entry name" value="Chitobiase/beta-hexosaminidase domain 2-like"/>
    <property type="match status" value="1"/>
</dbReference>
<evidence type="ECO:0000256" key="4">
    <source>
        <dbReference type="ARBA" id="ARBA00022801"/>
    </source>
</evidence>
<dbReference type="GO" id="GO:0004563">
    <property type="term" value="F:beta-N-acetylhexosaminidase activity"/>
    <property type="evidence" value="ECO:0007669"/>
    <property type="project" value="UniProtKB-EC"/>
</dbReference>
<dbReference type="EC" id="3.2.1.52" evidence="3"/>
<comment type="similarity">
    <text evidence="2">Belongs to the glycosyl hydrolase 20 family.</text>
</comment>
<keyword evidence="7" id="KW-0812">Transmembrane</keyword>
<evidence type="ECO:0000256" key="6">
    <source>
        <dbReference type="PIRSR" id="PIRSR625705-1"/>
    </source>
</evidence>
<dbReference type="Pfam" id="PF00728">
    <property type="entry name" value="Glyco_hydro_20"/>
    <property type="match status" value="2"/>
</dbReference>
<keyword evidence="7" id="KW-1133">Transmembrane helix</keyword>
<evidence type="ECO:0000256" key="5">
    <source>
        <dbReference type="ARBA" id="ARBA00023295"/>
    </source>
</evidence>
<dbReference type="CDD" id="cd06568">
    <property type="entry name" value="GH20_SpHex_like"/>
    <property type="match status" value="1"/>
</dbReference>
<accession>A0A1M6DIS3</accession>
<dbReference type="RefSeq" id="WP_423231119.1">
    <property type="nucleotide sequence ID" value="NZ_FQZB01000004.1"/>
</dbReference>
<dbReference type="GO" id="GO:0005975">
    <property type="term" value="P:carbohydrate metabolic process"/>
    <property type="evidence" value="ECO:0007669"/>
    <property type="project" value="InterPro"/>
</dbReference>
<dbReference type="AlphaFoldDB" id="A0A1M6DIS3"/>
<evidence type="ECO:0000313" key="10">
    <source>
        <dbReference type="EMBL" id="SHI73204.1"/>
    </source>
</evidence>
<feature type="active site" description="Proton donor" evidence="6">
    <location>
        <position position="344"/>
    </location>
</feature>
<name>A0A1M6DIS3_9CLOT</name>
<sequence length="518" mass="59606">MHDILKDKKKLTVAIIIIIIIFLIFFIINKIMVKKLDNQIVPKPVSCEEGEGKFILTKNTSIYVKGNTEEETEEIYKIAEFLKGKLKPSTGFDFNIIKSDKVLEGNIYLTTIGGEKDQGNEGYQISTTSKNVNLIAYKAEGIARGVQSLRQLFPAEIEKNYLVTNIEWTLPVSVIKDKPEYSYRGLMIDVARHFISLEDIKRQIDLAAEYKINKLHLHLTDDQGWRLEIKKWPELTTIGGSTQVGGGEGGYYTQEEFKGLVKYAAERYVEIIPEIEMPGHTNAALASYDFLNEDGKSKEVYTGIDVGFSTFKCHDEKTYEFIDDVIKEVSDISPSKYIHIGGDEPKNALEDDYYYFVGRVNKIVEKYGKTAIGWDPCDKSSDISKDFVLQNWSNKNIVAKDKGMKMIVSVAKKCYLDMKYDTSTPYGLIWAGYIPVDKAYKWDPTDYAPKDLIWGIEAPLWTETITNSKFMDYMIYPRLLGHAEIGWTTKEKRNWNEYKYRLKVQYERMKNKGINYYN</sequence>
<protein>
    <recommendedName>
        <fullName evidence="3">beta-N-acetylhexosaminidase</fullName>
        <ecNumber evidence="3">3.2.1.52</ecNumber>
    </recommendedName>
</protein>
<evidence type="ECO:0000313" key="11">
    <source>
        <dbReference type="Proteomes" id="UP000184310"/>
    </source>
</evidence>
<keyword evidence="5" id="KW-0326">Glycosidase</keyword>
<dbReference type="PIRSF" id="PIRSF001093">
    <property type="entry name" value="B-hxosamndse_ab_euk"/>
    <property type="match status" value="1"/>
</dbReference>
<dbReference type="SUPFAM" id="SSF51445">
    <property type="entry name" value="(Trans)glycosidases"/>
    <property type="match status" value="1"/>
</dbReference>
<evidence type="ECO:0000256" key="2">
    <source>
        <dbReference type="ARBA" id="ARBA00006285"/>
    </source>
</evidence>
<dbReference type="InterPro" id="IPR015883">
    <property type="entry name" value="Glyco_hydro_20_cat"/>
</dbReference>
<dbReference type="Proteomes" id="UP000184310">
    <property type="component" value="Unassembled WGS sequence"/>
</dbReference>
<evidence type="ECO:0000256" key="3">
    <source>
        <dbReference type="ARBA" id="ARBA00012663"/>
    </source>
</evidence>
<keyword evidence="11" id="KW-1185">Reference proteome</keyword>
<dbReference type="PANTHER" id="PTHR22600">
    <property type="entry name" value="BETA-HEXOSAMINIDASE"/>
    <property type="match status" value="1"/>
</dbReference>
<dbReference type="SUPFAM" id="SSF55545">
    <property type="entry name" value="beta-N-acetylhexosaminidase-like domain"/>
    <property type="match status" value="1"/>
</dbReference>
<evidence type="ECO:0000256" key="1">
    <source>
        <dbReference type="ARBA" id="ARBA00001231"/>
    </source>
</evidence>
<dbReference type="EMBL" id="FQZB01000004">
    <property type="protein sequence ID" value="SHI73204.1"/>
    <property type="molecule type" value="Genomic_DNA"/>
</dbReference>
<keyword evidence="4" id="KW-0378">Hydrolase</keyword>
<gene>
    <name evidence="10" type="ORF">SAMN02745163_00744</name>
</gene>
<feature type="transmembrane region" description="Helical" evidence="7">
    <location>
        <begin position="12"/>
        <end position="33"/>
    </location>
</feature>
<reference evidence="10 11" key="1">
    <citation type="submission" date="2016-11" db="EMBL/GenBank/DDBJ databases">
        <authorList>
            <person name="Jaros S."/>
            <person name="Januszkiewicz K."/>
            <person name="Wedrychowicz H."/>
        </authorList>
    </citation>
    <scope>NUCLEOTIDE SEQUENCE [LARGE SCALE GENOMIC DNA]</scope>
    <source>
        <strain evidence="10 11">DSM 21758</strain>
    </source>
</reference>
<feature type="domain" description="Beta-hexosaminidase bacterial type N-terminal" evidence="9">
    <location>
        <begin position="39"/>
        <end position="177"/>
    </location>
</feature>
<comment type="catalytic activity">
    <reaction evidence="1">
        <text>Hydrolysis of terminal non-reducing N-acetyl-D-hexosamine residues in N-acetyl-beta-D-hexosaminides.</text>
        <dbReference type="EC" id="3.2.1.52"/>
    </reaction>
</comment>
<dbReference type="InterPro" id="IPR025705">
    <property type="entry name" value="Beta_hexosaminidase_sua/sub"/>
</dbReference>
<feature type="domain" description="Glycoside hydrolase family 20 catalytic" evidence="8">
    <location>
        <begin position="181"/>
        <end position="346"/>
    </location>
</feature>
<dbReference type="PANTHER" id="PTHR22600:SF57">
    <property type="entry name" value="BETA-N-ACETYLHEXOSAMINIDASE"/>
    <property type="match status" value="1"/>
</dbReference>
<dbReference type="InterPro" id="IPR029018">
    <property type="entry name" value="Hex-like_dom2"/>
</dbReference>
<evidence type="ECO:0000259" key="8">
    <source>
        <dbReference type="Pfam" id="PF00728"/>
    </source>
</evidence>
<dbReference type="GO" id="GO:0030203">
    <property type="term" value="P:glycosaminoglycan metabolic process"/>
    <property type="evidence" value="ECO:0007669"/>
    <property type="project" value="TreeGrafter"/>
</dbReference>
<dbReference type="GO" id="GO:0016020">
    <property type="term" value="C:membrane"/>
    <property type="evidence" value="ECO:0007669"/>
    <property type="project" value="TreeGrafter"/>
</dbReference>
<dbReference type="Gene3D" id="3.20.20.80">
    <property type="entry name" value="Glycosidases"/>
    <property type="match status" value="1"/>
</dbReference>
<proteinExistence type="inferred from homology"/>
<dbReference type="InterPro" id="IPR017853">
    <property type="entry name" value="GH"/>
</dbReference>
<feature type="domain" description="Glycoside hydrolase family 20 catalytic" evidence="8">
    <location>
        <begin position="353"/>
        <end position="489"/>
    </location>
</feature>